<reference evidence="3" key="1">
    <citation type="submission" date="2020-01" db="EMBL/GenBank/DDBJ databases">
        <authorList>
            <person name="Mishra B."/>
        </authorList>
    </citation>
    <scope>NUCLEOTIDE SEQUENCE [LARGE SCALE GENOMIC DNA]</scope>
</reference>
<dbReference type="Pfam" id="PF00646">
    <property type="entry name" value="F-box"/>
    <property type="match status" value="1"/>
</dbReference>
<dbReference type="EMBL" id="CACVBM020000777">
    <property type="protein sequence ID" value="CAA7023224.1"/>
    <property type="molecule type" value="Genomic_DNA"/>
</dbReference>
<sequence length="389" mass="44693">METLNYGRWSELPTDMLTYVLERLNFVDFKRSKLVCTNWYLCSKQTVRAKYGSPLLMLSLEEDGCVLYNPDEDRVYETTKRDFSGIRFLANSGNWFLVLDSRSNLYIIDVFSDKRIDLPPLESFKGGRFRLKQVGDKEFKKDLPNGIGTYCVTESCENLRGVLWVDEKKEEYIAVWCFDTFLAFCKNGQDYYREIPRDWELDCVSDMVLKGYMLYVLTTSDNILLLDLSGQDGFKDVSTSDKLPMSFIDFILWRNGDAATCDSNNIAVTTSGEILLVHSILYKATGKRIFRVYKTHPDDTNPVKVDSLGDEALLVDLGITVPADHTLGIEPNSIYFTRGDRFRNRDRNPNPIPSSPVDICVYNLTSKTSKCFPDLSNLKLKEARWFFPS</sequence>
<feature type="domain" description="KIB1-4 beta-propeller" evidence="2">
    <location>
        <begin position="67"/>
        <end position="363"/>
    </location>
</feature>
<evidence type="ECO:0000259" key="1">
    <source>
        <dbReference type="Pfam" id="PF00646"/>
    </source>
</evidence>
<evidence type="ECO:0008006" key="5">
    <source>
        <dbReference type="Google" id="ProtNLM"/>
    </source>
</evidence>
<dbReference type="PANTHER" id="PTHR44259">
    <property type="entry name" value="OS07G0183000 PROTEIN-RELATED"/>
    <property type="match status" value="1"/>
</dbReference>
<dbReference type="InterPro" id="IPR036047">
    <property type="entry name" value="F-box-like_dom_sf"/>
</dbReference>
<dbReference type="Proteomes" id="UP000467841">
    <property type="component" value="Unassembled WGS sequence"/>
</dbReference>
<organism evidence="3 4">
    <name type="scientific">Microthlaspi erraticum</name>
    <dbReference type="NCBI Taxonomy" id="1685480"/>
    <lineage>
        <taxon>Eukaryota</taxon>
        <taxon>Viridiplantae</taxon>
        <taxon>Streptophyta</taxon>
        <taxon>Embryophyta</taxon>
        <taxon>Tracheophyta</taxon>
        <taxon>Spermatophyta</taxon>
        <taxon>Magnoliopsida</taxon>
        <taxon>eudicotyledons</taxon>
        <taxon>Gunneridae</taxon>
        <taxon>Pentapetalae</taxon>
        <taxon>rosids</taxon>
        <taxon>malvids</taxon>
        <taxon>Brassicales</taxon>
        <taxon>Brassicaceae</taxon>
        <taxon>Coluteocarpeae</taxon>
        <taxon>Microthlaspi</taxon>
    </lineage>
</organism>
<evidence type="ECO:0000259" key="2">
    <source>
        <dbReference type="Pfam" id="PF03478"/>
    </source>
</evidence>
<dbReference type="OrthoDB" id="1083899at2759"/>
<keyword evidence="4" id="KW-1185">Reference proteome</keyword>
<dbReference type="InterPro" id="IPR001810">
    <property type="entry name" value="F-box_dom"/>
</dbReference>
<dbReference type="SUPFAM" id="SSF81383">
    <property type="entry name" value="F-box domain"/>
    <property type="match status" value="1"/>
</dbReference>
<proteinExistence type="predicted"/>
<dbReference type="AlphaFoldDB" id="A0A6D2IDW3"/>
<dbReference type="Gene3D" id="1.20.1280.50">
    <property type="match status" value="1"/>
</dbReference>
<dbReference type="Pfam" id="PF03478">
    <property type="entry name" value="Beta-prop_KIB1-4"/>
    <property type="match status" value="1"/>
</dbReference>
<protein>
    <recommendedName>
        <fullName evidence="5">F-box domain-containing protein</fullName>
    </recommendedName>
</protein>
<name>A0A6D2IDW3_9BRAS</name>
<accession>A0A6D2IDW3</accession>
<feature type="domain" description="F-box" evidence="1">
    <location>
        <begin position="9"/>
        <end position="44"/>
    </location>
</feature>
<evidence type="ECO:0000313" key="4">
    <source>
        <dbReference type="Proteomes" id="UP000467841"/>
    </source>
</evidence>
<gene>
    <name evidence="3" type="ORF">MERR_LOCUS10459</name>
</gene>
<dbReference type="InterPro" id="IPR050942">
    <property type="entry name" value="F-box_BR-signaling"/>
</dbReference>
<dbReference type="InterPro" id="IPR005174">
    <property type="entry name" value="KIB1-4_b-propeller"/>
</dbReference>
<dbReference type="CDD" id="cd09917">
    <property type="entry name" value="F-box_SF"/>
    <property type="match status" value="1"/>
</dbReference>
<dbReference type="PANTHER" id="PTHR44259:SF31">
    <property type="entry name" value="F-BOX FAMILY PROTEIN"/>
    <property type="match status" value="1"/>
</dbReference>
<comment type="caution">
    <text evidence="3">The sequence shown here is derived from an EMBL/GenBank/DDBJ whole genome shotgun (WGS) entry which is preliminary data.</text>
</comment>
<evidence type="ECO:0000313" key="3">
    <source>
        <dbReference type="EMBL" id="CAA7023224.1"/>
    </source>
</evidence>